<evidence type="ECO:0000313" key="2">
    <source>
        <dbReference type="Proteomes" id="UP000886874"/>
    </source>
</evidence>
<reference evidence="1" key="2">
    <citation type="journal article" date="2021" name="PeerJ">
        <title>Extensive microbial diversity within the chicken gut microbiome revealed by metagenomics and culture.</title>
        <authorList>
            <person name="Gilroy R."/>
            <person name="Ravi A."/>
            <person name="Getino M."/>
            <person name="Pursley I."/>
            <person name="Horton D.L."/>
            <person name="Alikhan N.F."/>
            <person name="Baker D."/>
            <person name="Gharbi K."/>
            <person name="Hall N."/>
            <person name="Watson M."/>
            <person name="Adriaenssens E.M."/>
            <person name="Foster-Nyarko E."/>
            <person name="Jarju S."/>
            <person name="Secka A."/>
            <person name="Antonio M."/>
            <person name="Oren A."/>
            <person name="Chaudhuri R.R."/>
            <person name="La Ragione R."/>
            <person name="Hildebrand F."/>
            <person name="Pallen M.J."/>
        </authorList>
    </citation>
    <scope>NUCLEOTIDE SEQUENCE</scope>
    <source>
        <strain evidence="1">ChiSjej2B20-13462</strain>
    </source>
</reference>
<organism evidence="1 2">
    <name type="scientific">Candidatus Avoscillospira stercorigallinarum</name>
    <dbReference type="NCBI Taxonomy" id="2840708"/>
    <lineage>
        <taxon>Bacteria</taxon>
        <taxon>Bacillati</taxon>
        <taxon>Bacillota</taxon>
        <taxon>Clostridia</taxon>
        <taxon>Eubacteriales</taxon>
        <taxon>Oscillospiraceae</taxon>
        <taxon>Oscillospiraceae incertae sedis</taxon>
        <taxon>Candidatus Avoscillospira</taxon>
    </lineage>
</organism>
<dbReference type="Pfam" id="PF13711">
    <property type="entry name" value="DUF4160"/>
    <property type="match status" value="1"/>
</dbReference>
<dbReference type="InterPro" id="IPR025427">
    <property type="entry name" value="DUF4160"/>
</dbReference>
<dbReference type="Proteomes" id="UP000886874">
    <property type="component" value="Unassembled WGS sequence"/>
</dbReference>
<reference evidence="1" key="1">
    <citation type="submission" date="2020-10" db="EMBL/GenBank/DDBJ databases">
        <authorList>
            <person name="Gilroy R."/>
        </authorList>
    </citation>
    <scope>NUCLEOTIDE SEQUENCE</scope>
    <source>
        <strain evidence="1">ChiSjej2B20-13462</strain>
    </source>
</reference>
<protein>
    <submittedName>
        <fullName evidence="1">DUF4160 domain-containing protein</fullName>
    </submittedName>
</protein>
<dbReference type="EMBL" id="DVFN01000035">
    <property type="protein sequence ID" value="HIQ69203.1"/>
    <property type="molecule type" value="Genomic_DNA"/>
</dbReference>
<evidence type="ECO:0000313" key="1">
    <source>
        <dbReference type="EMBL" id="HIQ69203.1"/>
    </source>
</evidence>
<gene>
    <name evidence="1" type="ORF">IAA67_02575</name>
</gene>
<accession>A0A9D0Z560</accession>
<dbReference type="AlphaFoldDB" id="A0A9D0Z560"/>
<name>A0A9D0Z560_9FIRM</name>
<comment type="caution">
    <text evidence="1">The sequence shown here is derived from an EMBL/GenBank/DDBJ whole genome shotgun (WGS) entry which is preliminary data.</text>
</comment>
<sequence length="86" mass="10041">MPTICTFRGIKICIYWSDHLPPHFHAFYGGDEVLVSINDIEVLEGTIPSKQLKMLLGWAAFHQEELRENWELAKNRQELFSIEPLK</sequence>
<proteinExistence type="predicted"/>